<evidence type="ECO:0000313" key="3">
    <source>
        <dbReference type="Proteomes" id="UP000578531"/>
    </source>
</evidence>
<dbReference type="GeneID" id="59294936"/>
<feature type="region of interest" description="Disordered" evidence="1">
    <location>
        <begin position="1"/>
        <end position="21"/>
    </location>
</feature>
<comment type="caution">
    <text evidence="2">The sequence shown here is derived from an EMBL/GenBank/DDBJ whole genome shotgun (WGS) entry which is preliminary data.</text>
</comment>
<sequence>MSSTEAKKRNINHGHNSASHGRKETTAWDTIEYDLYSIWLFTYSDLKTIVGPKTAFGIFNSLQASAFDLPCLQYSTALKRLPLVVFWTWINLLPFSIDNQRQPEAIREDGPKNEINKFYDCALDK</sequence>
<gene>
    <name evidence="2" type="ORF">HO173_013310</name>
</gene>
<dbReference type="Proteomes" id="UP000578531">
    <property type="component" value="Unassembled WGS sequence"/>
</dbReference>
<reference evidence="2 3" key="1">
    <citation type="journal article" date="2020" name="Genomics">
        <title>Complete, high-quality genomes from long-read metagenomic sequencing of two wolf lichen thalli reveals enigmatic genome architecture.</title>
        <authorList>
            <person name="McKenzie S.K."/>
            <person name="Walston R.F."/>
            <person name="Allen J.L."/>
        </authorList>
    </citation>
    <scope>NUCLEOTIDE SEQUENCE [LARGE SCALE GENOMIC DNA]</scope>
    <source>
        <strain evidence="2">WasteWater2</strain>
    </source>
</reference>
<protein>
    <submittedName>
        <fullName evidence="2">Uncharacterized protein</fullName>
    </submittedName>
</protein>
<dbReference type="AlphaFoldDB" id="A0A8H6CGH6"/>
<proteinExistence type="predicted"/>
<dbReference type="EMBL" id="JACCJC010000141">
    <property type="protein sequence ID" value="KAF6223097.1"/>
    <property type="molecule type" value="Genomic_DNA"/>
</dbReference>
<name>A0A8H6CGH6_9LECA</name>
<dbReference type="RefSeq" id="XP_037157971.1">
    <property type="nucleotide sequence ID" value="XM_037315132.1"/>
</dbReference>
<dbReference type="OrthoDB" id="434972at2759"/>
<evidence type="ECO:0000313" key="2">
    <source>
        <dbReference type="EMBL" id="KAF6223097.1"/>
    </source>
</evidence>
<keyword evidence="3" id="KW-1185">Reference proteome</keyword>
<accession>A0A8H6CGH6</accession>
<organism evidence="2 3">
    <name type="scientific">Letharia columbiana</name>
    <dbReference type="NCBI Taxonomy" id="112416"/>
    <lineage>
        <taxon>Eukaryota</taxon>
        <taxon>Fungi</taxon>
        <taxon>Dikarya</taxon>
        <taxon>Ascomycota</taxon>
        <taxon>Pezizomycotina</taxon>
        <taxon>Lecanoromycetes</taxon>
        <taxon>OSLEUM clade</taxon>
        <taxon>Lecanoromycetidae</taxon>
        <taxon>Lecanorales</taxon>
        <taxon>Lecanorineae</taxon>
        <taxon>Parmeliaceae</taxon>
        <taxon>Letharia</taxon>
    </lineage>
</organism>
<evidence type="ECO:0000256" key="1">
    <source>
        <dbReference type="SAM" id="MobiDB-lite"/>
    </source>
</evidence>